<dbReference type="EMBL" id="CP003345">
    <property type="protein sequence ID" value="AFM03289.1"/>
    <property type="molecule type" value="Genomic_DNA"/>
</dbReference>
<dbReference type="AlphaFoldDB" id="I4AH54"/>
<gene>
    <name evidence="1" type="ordered locus">Fleli_0831</name>
</gene>
<dbReference type="HOGENOM" id="CLU_105056_0_0_10"/>
<evidence type="ECO:0008006" key="3">
    <source>
        <dbReference type="Google" id="ProtNLM"/>
    </source>
</evidence>
<keyword evidence="2" id="KW-1185">Reference proteome</keyword>
<reference evidence="2" key="1">
    <citation type="submission" date="2012-06" db="EMBL/GenBank/DDBJ databases">
        <title>The complete genome of Flexibacter litoralis DSM 6794.</title>
        <authorList>
            <person name="Lucas S."/>
            <person name="Copeland A."/>
            <person name="Lapidus A."/>
            <person name="Glavina del Rio T."/>
            <person name="Dalin E."/>
            <person name="Tice H."/>
            <person name="Bruce D."/>
            <person name="Goodwin L."/>
            <person name="Pitluck S."/>
            <person name="Peters L."/>
            <person name="Ovchinnikova G."/>
            <person name="Lu M."/>
            <person name="Kyrpides N."/>
            <person name="Mavromatis K."/>
            <person name="Ivanova N."/>
            <person name="Brettin T."/>
            <person name="Detter J.C."/>
            <person name="Han C."/>
            <person name="Larimer F."/>
            <person name="Land M."/>
            <person name="Hauser L."/>
            <person name="Markowitz V."/>
            <person name="Cheng J.-F."/>
            <person name="Hugenholtz P."/>
            <person name="Woyke T."/>
            <person name="Wu D."/>
            <person name="Spring S."/>
            <person name="Lang E."/>
            <person name="Kopitz M."/>
            <person name="Brambilla E."/>
            <person name="Klenk H.-P."/>
            <person name="Eisen J.A."/>
        </authorList>
    </citation>
    <scope>NUCLEOTIDE SEQUENCE [LARGE SCALE GENOMIC DNA]</scope>
    <source>
        <strain evidence="2">ATCC 23117 / DSM 6794 / NBRC 15988 / NCIMB 1366 / Sio-4</strain>
    </source>
</reference>
<organism evidence="1 2">
    <name type="scientific">Bernardetia litoralis (strain ATCC 23117 / DSM 6794 / NBRC 15988 / NCIMB 1366 / Fx l1 / Sio-4)</name>
    <name type="common">Flexibacter litoralis</name>
    <dbReference type="NCBI Taxonomy" id="880071"/>
    <lineage>
        <taxon>Bacteria</taxon>
        <taxon>Pseudomonadati</taxon>
        <taxon>Bacteroidota</taxon>
        <taxon>Cytophagia</taxon>
        <taxon>Cytophagales</taxon>
        <taxon>Bernardetiaceae</taxon>
        <taxon>Bernardetia</taxon>
    </lineage>
</organism>
<evidence type="ECO:0000313" key="1">
    <source>
        <dbReference type="EMBL" id="AFM03289.1"/>
    </source>
</evidence>
<dbReference type="OrthoDB" id="9810906at2"/>
<accession>I4AH54</accession>
<proteinExistence type="predicted"/>
<sequence>MKFHFHFIYFLFLIFLLSNCQNKEKDTFYTTLKDKQEIGIRLIKKKSKKHKHNFVIQTFLKKDTSIILDEWKLPYDIYNFDVADADNDGQDDIWVGVIKETRFDKHMKKRLFLFKIIEGKIRPLWLGSRLSKPLVNFLPAYLIDSLDKTNKKCIIKTIEQEKNGTFLVANYRWKRFGVEFINYEIRETDSLTASKLLIGKP</sequence>
<protein>
    <recommendedName>
        <fullName evidence="3">FG-GAP repeat protein</fullName>
    </recommendedName>
</protein>
<dbReference type="KEGG" id="fli:Fleli_0831"/>
<evidence type="ECO:0000313" key="2">
    <source>
        <dbReference type="Proteomes" id="UP000006054"/>
    </source>
</evidence>
<dbReference type="Proteomes" id="UP000006054">
    <property type="component" value="Chromosome"/>
</dbReference>
<dbReference type="RefSeq" id="WP_014796747.1">
    <property type="nucleotide sequence ID" value="NC_018018.1"/>
</dbReference>
<name>I4AH54_BERLS</name>
<dbReference type="eggNOG" id="ENOG50334TM">
    <property type="taxonomic scope" value="Bacteria"/>
</dbReference>